<evidence type="ECO:0000313" key="2">
    <source>
        <dbReference type="Proteomes" id="UP001140096"/>
    </source>
</evidence>
<accession>A0ACC1LG81</accession>
<proteinExistence type="predicted"/>
<sequence length="744" mass="81231">MPLFSRSRPADAAAIESSVGYPQPEKNAAGGLVTEEVVSRVSRPKLIVFYIGALITMFVISLQTVVPASFFIQAVVPWGVEVSSLWMLASYLIGYVALILPAFRISEMTGRLATFWFGIVVFVVFTGLAGHAATAYRFSVLRAFQGAGAAFLSSTLLLVVSTNTSDRSRSLFVAGLCATQLFGVGAAHTIGGKLAIDEHFRWGIYLAAPLMAAPAILCLPALLADKKPVRTESIFTRVVRFDYIGALILIGTAIMLTTGLVFGGNEHKWSSATTICLIVFGVVGIVLFMAWERLGASRPLFNTQWLHERNLQISVISTLFMSMVFFAHSVFIPILYITVRTELTDLAGRRTAPYWATSMGAALLAGLVIRYRPALARPLVWAGLAISIVFSGLYYTIEVKPTSLAKEQAFYALAGLGIGLAFPSVTYLSQVSVPLEEVGAASVIGHFLSIVGGMLGLILYQACLKSRLITNLDPIFQSNSFLASFDVRTMDIAGLEMSGPTILTYVPDLSDTIGQKMVDSLHTTYIITVPFLAPVLNRNAINCKLLFGADNVKTVYESFLYGMRVAGSPDVPLFGYREKEKTPGTLGDLKWISYGEFHDRFRCLARGFQGLGLQPGDNIGIYAGNRLEWALVEFATYYHGYISVAIYESLSRAHAEFIINLTELSTIFTTTQCAKKLIEMREHIPKVNSLVLIDPSPPQDLVDRLIESGLSVFSLADVEAYGHQTTEDDVKQPTYDDVATIVFT</sequence>
<feature type="non-terminal residue" evidence="1">
    <location>
        <position position="744"/>
    </location>
</feature>
<protein>
    <submittedName>
        <fullName evidence="1">Uncharacterized protein</fullName>
    </submittedName>
</protein>
<evidence type="ECO:0000313" key="1">
    <source>
        <dbReference type="EMBL" id="KAJ2807545.1"/>
    </source>
</evidence>
<reference evidence="1" key="1">
    <citation type="submission" date="2022-07" db="EMBL/GenBank/DDBJ databases">
        <title>Phylogenomic reconstructions and comparative analyses of Kickxellomycotina fungi.</title>
        <authorList>
            <person name="Reynolds N.K."/>
            <person name="Stajich J.E."/>
            <person name="Barry K."/>
            <person name="Grigoriev I.V."/>
            <person name="Crous P."/>
            <person name="Smith M.E."/>
        </authorList>
    </citation>
    <scope>NUCLEOTIDE SEQUENCE</scope>
    <source>
        <strain evidence="1">CBS 102833</strain>
    </source>
</reference>
<name>A0ACC1LG81_9FUNG</name>
<dbReference type="EMBL" id="JANBUP010001190">
    <property type="protein sequence ID" value="KAJ2807545.1"/>
    <property type="molecule type" value="Genomic_DNA"/>
</dbReference>
<comment type="caution">
    <text evidence="1">The sequence shown here is derived from an EMBL/GenBank/DDBJ whole genome shotgun (WGS) entry which is preliminary data.</text>
</comment>
<dbReference type="Proteomes" id="UP001140096">
    <property type="component" value="Unassembled WGS sequence"/>
</dbReference>
<organism evidence="1 2">
    <name type="scientific">Coemansia furcata</name>
    <dbReference type="NCBI Taxonomy" id="417177"/>
    <lineage>
        <taxon>Eukaryota</taxon>
        <taxon>Fungi</taxon>
        <taxon>Fungi incertae sedis</taxon>
        <taxon>Zoopagomycota</taxon>
        <taxon>Kickxellomycotina</taxon>
        <taxon>Kickxellomycetes</taxon>
        <taxon>Kickxellales</taxon>
        <taxon>Kickxellaceae</taxon>
        <taxon>Coemansia</taxon>
    </lineage>
</organism>
<gene>
    <name evidence="1" type="ORF">H4S07_003571</name>
</gene>
<keyword evidence="2" id="KW-1185">Reference proteome</keyword>